<sequence>MVDRSYSKFPEIRDYKDRGMKKWMGFYLSEHGSAMKRDALIARQEKVDKIDLEEKIQLLNQAYLNKLSVEIIISVDDIMSKMYGTVVEFTSTDFVFFKVGEVRKIDIKNILSVKYQEGEDMWPSLCC</sequence>
<dbReference type="EMBL" id="MKIR01000020">
    <property type="protein sequence ID" value="OFI49218.1"/>
    <property type="molecule type" value="Genomic_DNA"/>
</dbReference>
<evidence type="ECO:0000313" key="2">
    <source>
        <dbReference type="Proteomes" id="UP000178622"/>
    </source>
</evidence>
<evidence type="ECO:0008006" key="3">
    <source>
        <dbReference type="Google" id="ProtNLM"/>
    </source>
</evidence>
<keyword evidence="2" id="KW-1185">Reference proteome</keyword>
<comment type="caution">
    <text evidence="1">The sequence shown here is derived from an EMBL/GenBank/DDBJ whole genome shotgun (WGS) entry which is preliminary data.</text>
</comment>
<organism evidence="1 2">
    <name type="scientific">Floricoccus tropicus</name>
    <dbReference type="NCBI Taxonomy" id="1859473"/>
    <lineage>
        <taxon>Bacteria</taxon>
        <taxon>Bacillati</taxon>
        <taxon>Bacillota</taxon>
        <taxon>Bacilli</taxon>
        <taxon>Lactobacillales</taxon>
        <taxon>Streptococcaceae</taxon>
        <taxon>Floricoccus</taxon>
    </lineage>
</organism>
<dbReference type="AlphaFoldDB" id="A0A1E8GNY2"/>
<dbReference type="Proteomes" id="UP000178622">
    <property type="component" value="Unassembled WGS sequence"/>
</dbReference>
<proteinExistence type="predicted"/>
<dbReference type="OrthoDB" id="1644322at2"/>
<protein>
    <recommendedName>
        <fullName evidence="3">YolD-like protein</fullName>
    </recommendedName>
</protein>
<evidence type="ECO:0000313" key="1">
    <source>
        <dbReference type="EMBL" id="OFI49218.1"/>
    </source>
</evidence>
<reference evidence="2" key="1">
    <citation type="submission" date="2016-09" db="EMBL/GenBank/DDBJ databases">
        <title>Draft genome sequence of a novel species of the family Streptococcaceae isolated from flowers.</title>
        <authorList>
            <person name="Chuah L.-O."/>
            <person name="Yap K.-P."/>
            <person name="Thong K.L."/>
            <person name="Liong M.T."/>
            <person name="Ahmad R."/>
            <person name="Rusul G."/>
        </authorList>
    </citation>
    <scope>NUCLEOTIDE SEQUENCE [LARGE SCALE GENOMIC DNA]</scope>
    <source>
        <strain evidence="2">DF1</strain>
    </source>
</reference>
<gene>
    <name evidence="1" type="ORF">BG261_03875</name>
</gene>
<dbReference type="RefSeq" id="WP_070792255.1">
    <property type="nucleotide sequence ID" value="NZ_MKIR01000020.1"/>
</dbReference>
<name>A0A1E8GNY2_9LACT</name>
<accession>A0A1E8GNY2</accession>